<dbReference type="InterPro" id="IPR032808">
    <property type="entry name" value="DoxX"/>
</dbReference>
<feature type="transmembrane region" description="Helical" evidence="5">
    <location>
        <begin position="61"/>
        <end position="81"/>
    </location>
</feature>
<keyword evidence="7" id="KW-1185">Reference proteome</keyword>
<gene>
    <name evidence="6" type="ORF">Q8791_28690</name>
</gene>
<sequence>MTTTGRLDHRPPTPRGLNATLWTLQWALALVFVGGGVWKLITPAAQIAEVFPWVGQTPLALLYATSGLDVLGGLGVLLPSLTRITPQLTVLAALGCAVLQACAVAFHLFRGETDVAFNVVLLVLSVAVAWGRRTKAPVTART</sequence>
<proteinExistence type="predicted"/>
<accession>A0ABU7KG67</accession>
<reference evidence="6 7" key="1">
    <citation type="submission" date="2023-08" db="EMBL/GenBank/DDBJ databases">
        <authorList>
            <person name="Girao M."/>
            <person name="Carvalho M.F."/>
        </authorList>
    </citation>
    <scope>NUCLEOTIDE SEQUENCE [LARGE SCALE GENOMIC DNA]</scope>
    <source>
        <strain evidence="6 7">CT-R113</strain>
    </source>
</reference>
<evidence type="ECO:0000256" key="5">
    <source>
        <dbReference type="SAM" id="Phobius"/>
    </source>
</evidence>
<evidence type="ECO:0000313" key="6">
    <source>
        <dbReference type="EMBL" id="MEE2041208.1"/>
    </source>
</evidence>
<feature type="transmembrane region" description="Helical" evidence="5">
    <location>
        <begin position="88"/>
        <end position="109"/>
    </location>
</feature>
<feature type="transmembrane region" description="Helical" evidence="5">
    <location>
        <begin position="21"/>
        <end position="41"/>
    </location>
</feature>
<comment type="caution">
    <text evidence="6">The sequence shown here is derived from an EMBL/GenBank/DDBJ whole genome shotgun (WGS) entry which is preliminary data.</text>
</comment>
<evidence type="ECO:0000256" key="2">
    <source>
        <dbReference type="ARBA" id="ARBA00022692"/>
    </source>
</evidence>
<keyword evidence="4 5" id="KW-0472">Membrane</keyword>
<evidence type="ECO:0000313" key="7">
    <source>
        <dbReference type="Proteomes" id="UP001356095"/>
    </source>
</evidence>
<keyword evidence="2 5" id="KW-0812">Transmembrane</keyword>
<protein>
    <submittedName>
        <fullName evidence="6">DoxX family protein</fullName>
    </submittedName>
</protein>
<keyword evidence="3 5" id="KW-1133">Transmembrane helix</keyword>
<comment type="subcellular location">
    <subcellularLocation>
        <location evidence="1">Membrane</location>
        <topology evidence="1">Multi-pass membrane protein</topology>
    </subcellularLocation>
</comment>
<evidence type="ECO:0000256" key="1">
    <source>
        <dbReference type="ARBA" id="ARBA00004141"/>
    </source>
</evidence>
<dbReference type="Pfam" id="PF13564">
    <property type="entry name" value="DoxX_2"/>
    <property type="match status" value="1"/>
</dbReference>
<organism evidence="6 7">
    <name type="scientific">Nocardiopsis codii</name>
    <dbReference type="NCBI Taxonomy" id="3065942"/>
    <lineage>
        <taxon>Bacteria</taxon>
        <taxon>Bacillati</taxon>
        <taxon>Actinomycetota</taxon>
        <taxon>Actinomycetes</taxon>
        <taxon>Streptosporangiales</taxon>
        <taxon>Nocardiopsidaceae</taxon>
        <taxon>Nocardiopsis</taxon>
    </lineage>
</organism>
<feature type="transmembrane region" description="Helical" evidence="5">
    <location>
        <begin position="115"/>
        <end position="131"/>
    </location>
</feature>
<name>A0ABU7KG67_9ACTN</name>
<evidence type="ECO:0000256" key="3">
    <source>
        <dbReference type="ARBA" id="ARBA00022989"/>
    </source>
</evidence>
<dbReference type="Proteomes" id="UP001356095">
    <property type="component" value="Unassembled WGS sequence"/>
</dbReference>
<evidence type="ECO:0000256" key="4">
    <source>
        <dbReference type="ARBA" id="ARBA00023136"/>
    </source>
</evidence>
<dbReference type="EMBL" id="JAUZMY010000044">
    <property type="protein sequence ID" value="MEE2041208.1"/>
    <property type="molecule type" value="Genomic_DNA"/>
</dbReference>
<dbReference type="RefSeq" id="WP_330094969.1">
    <property type="nucleotide sequence ID" value="NZ_JAUZMY010000044.1"/>
</dbReference>